<dbReference type="InterPro" id="IPR019606">
    <property type="entry name" value="GerMN"/>
</dbReference>
<dbReference type="PROSITE" id="PS51257">
    <property type="entry name" value="PROKAR_LIPOPROTEIN"/>
    <property type="match status" value="1"/>
</dbReference>
<accession>A0A6I6EUP7</accession>
<protein>
    <recommendedName>
        <fullName evidence="2">GerMN domain-containing protein</fullName>
    </recommendedName>
</protein>
<feature type="domain" description="GerMN" evidence="2">
    <location>
        <begin position="240"/>
        <end position="330"/>
    </location>
</feature>
<gene>
    <name evidence="3" type="ORF">GOM49_14165</name>
</gene>
<dbReference type="Pfam" id="PF10646">
    <property type="entry name" value="Germane"/>
    <property type="match status" value="1"/>
</dbReference>
<keyword evidence="1" id="KW-0732">Signal</keyword>
<dbReference type="Proteomes" id="UP000422764">
    <property type="component" value="Chromosome"/>
</dbReference>
<feature type="chain" id="PRO_5039685259" description="GerMN domain-containing protein" evidence="1">
    <location>
        <begin position="20"/>
        <end position="351"/>
    </location>
</feature>
<dbReference type="SMART" id="SM00909">
    <property type="entry name" value="Germane"/>
    <property type="match status" value="1"/>
</dbReference>
<name>A0A6I6EUP7_9CLOT</name>
<proteinExistence type="predicted"/>
<reference evidence="3 4" key="1">
    <citation type="submission" date="2019-12" db="EMBL/GenBank/DDBJ databases">
        <title>Genome sequenceing of Clostridium bovifaecis.</title>
        <authorList>
            <person name="Yao Y."/>
        </authorList>
    </citation>
    <scope>NUCLEOTIDE SEQUENCE [LARGE SCALE GENOMIC DNA]</scope>
    <source>
        <strain evidence="3 4">BXX</strain>
    </source>
</reference>
<dbReference type="AlphaFoldDB" id="A0A6I6EUP7"/>
<evidence type="ECO:0000313" key="4">
    <source>
        <dbReference type="Proteomes" id="UP000422764"/>
    </source>
</evidence>
<organism evidence="3 4">
    <name type="scientific">Clostridium bovifaecis</name>
    <dbReference type="NCBI Taxonomy" id="2184719"/>
    <lineage>
        <taxon>Bacteria</taxon>
        <taxon>Bacillati</taxon>
        <taxon>Bacillota</taxon>
        <taxon>Clostridia</taxon>
        <taxon>Eubacteriales</taxon>
        <taxon>Clostridiaceae</taxon>
        <taxon>Clostridium</taxon>
    </lineage>
</organism>
<keyword evidence="4" id="KW-1185">Reference proteome</keyword>
<evidence type="ECO:0000259" key="2">
    <source>
        <dbReference type="SMART" id="SM00909"/>
    </source>
</evidence>
<sequence>MKKLLGILLFSIFILVSCTNPKPSPNSPQSNNKKYSIEDYYPFKENILMSYKDTVNDFGDENIYVDFINKNRIQIRSVDGGTTLGRVLENKNDQLSILISREEFYYKDNLIAIAENEGEKEVILKEPLEVGTSWDLPNGNKRTITNVTSNISTPSGNYKALEVTTEGKNYTTKDYYAPNVGLIKSTFVAGDTKITKSLSKIAENTSFTQSLKLYYPKAMKNDIRIVSTKIRTSLKTNEDIKDTFQKHFQNPLIDNLASLISKNTKINDLYLNTEENKVYVDFSEEFTDEMNAGSSKELSIIRSITNSLGNYYNVDKVYISVEGEPYTSGHISLDKNESFIVDYDDVIKIQK</sequence>
<dbReference type="EMBL" id="CP046522">
    <property type="protein sequence ID" value="QGU96083.1"/>
    <property type="molecule type" value="Genomic_DNA"/>
</dbReference>
<evidence type="ECO:0000313" key="3">
    <source>
        <dbReference type="EMBL" id="QGU96083.1"/>
    </source>
</evidence>
<evidence type="ECO:0000256" key="1">
    <source>
        <dbReference type="SAM" id="SignalP"/>
    </source>
</evidence>
<feature type="signal peptide" evidence="1">
    <location>
        <begin position="1"/>
        <end position="19"/>
    </location>
</feature>